<reference evidence="5 6" key="1">
    <citation type="submission" date="2018-06" db="EMBL/GenBank/DDBJ databases">
        <title>Genome Sequence of the Brown Rot Fungal Pathogen Monilinia fructigena.</title>
        <authorList>
            <person name="Landi L."/>
            <person name="De Miccolis Angelini R.M."/>
            <person name="Pollastro S."/>
            <person name="Abate D."/>
            <person name="Faretra F."/>
            <person name="Romanazzi G."/>
        </authorList>
    </citation>
    <scope>NUCLEOTIDE SEQUENCE [LARGE SCALE GENOMIC DNA]</scope>
    <source>
        <strain evidence="5 6">Mfrg269</strain>
    </source>
</reference>
<protein>
    <recommendedName>
        <fullName evidence="7">FAD-binding PCMH-type domain-containing protein</fullName>
    </recommendedName>
</protein>
<dbReference type="InterPro" id="IPR050416">
    <property type="entry name" value="FAD-linked_Oxidoreductase"/>
</dbReference>
<dbReference type="GO" id="GO:0050660">
    <property type="term" value="F:flavin adenine dinucleotide binding"/>
    <property type="evidence" value="ECO:0007669"/>
    <property type="project" value="InterPro"/>
</dbReference>
<evidence type="ECO:0000256" key="1">
    <source>
        <dbReference type="ARBA" id="ARBA00005466"/>
    </source>
</evidence>
<comment type="similarity">
    <text evidence="1">Belongs to the oxygen-dependent FAD-linked oxidoreductase family.</text>
</comment>
<keyword evidence="6" id="KW-1185">Reference proteome</keyword>
<dbReference type="Proteomes" id="UP000249056">
    <property type="component" value="Unassembled WGS sequence"/>
</dbReference>
<dbReference type="PANTHER" id="PTHR42973:SF54">
    <property type="entry name" value="FAD-BINDING PCMH-TYPE DOMAIN-CONTAINING PROTEIN"/>
    <property type="match status" value="1"/>
</dbReference>
<keyword evidence="2" id="KW-0285">Flavoprotein</keyword>
<evidence type="ECO:0008006" key="7">
    <source>
        <dbReference type="Google" id="ProtNLM"/>
    </source>
</evidence>
<evidence type="ECO:0000256" key="3">
    <source>
        <dbReference type="ARBA" id="ARBA00022827"/>
    </source>
</evidence>
<dbReference type="GO" id="GO:0016491">
    <property type="term" value="F:oxidoreductase activity"/>
    <property type="evidence" value="ECO:0007669"/>
    <property type="project" value="UniProtKB-KW"/>
</dbReference>
<evidence type="ECO:0000256" key="2">
    <source>
        <dbReference type="ARBA" id="ARBA00022630"/>
    </source>
</evidence>
<comment type="caution">
    <text evidence="5">The sequence shown here is derived from an EMBL/GenBank/DDBJ whole genome shotgun (WGS) entry which is preliminary data.</text>
</comment>
<sequence length="398" mass="43141">MISPTSTEEGSIYYHEDYFFLHVPFAIRSGGQSLNPNWASIDSNGILISTTNLDTITVSQDNPMASVGPVLRWGAVYEALDPYGISVVGGRIPEYGLAADNVKNFEVDLASGEIVNANAETNSDIFCALEGGGTSFAAFTEWRNNGAQTDPQSSVLIKILKTGCSLDLVYSEPVTYPATFAPFSTIPNGVVTIPPTNATVNILTKILANAFSPASARHVYRSAASLIERTLYRETSSSFLDTIDGLQADGLNVNMKFTLQTIPWLLVAAGEERGGNPMGIQSQTHQCLYSHAPPSPIYNNPSRGNCSKGWTTVTDWASADDYDTVLAAVNSIGDQFETLNAPRKSNIPYVYMNAYGCYANQNLLAQHPLENIKKLKDIAAKYDPGRVFQLLQKDGLLL</sequence>
<dbReference type="PANTHER" id="PTHR42973">
    <property type="entry name" value="BINDING OXIDOREDUCTASE, PUTATIVE (AFU_ORTHOLOGUE AFUA_1G17690)-RELATED"/>
    <property type="match status" value="1"/>
</dbReference>
<accession>A0A395IPH9</accession>
<dbReference type="Gene3D" id="3.30.465.10">
    <property type="match status" value="2"/>
</dbReference>
<evidence type="ECO:0000256" key="4">
    <source>
        <dbReference type="ARBA" id="ARBA00023002"/>
    </source>
</evidence>
<dbReference type="InterPro" id="IPR016169">
    <property type="entry name" value="FAD-bd_PCMH_sub2"/>
</dbReference>
<keyword evidence="3" id="KW-0274">FAD</keyword>
<name>A0A395IPH9_9HELO</name>
<keyword evidence="4" id="KW-0560">Oxidoreductase</keyword>
<dbReference type="AlphaFoldDB" id="A0A395IPH9"/>
<evidence type="ECO:0000313" key="5">
    <source>
        <dbReference type="EMBL" id="RAL61784.1"/>
    </source>
</evidence>
<gene>
    <name evidence="5" type="ORF">DID88_002847</name>
</gene>
<evidence type="ECO:0000313" key="6">
    <source>
        <dbReference type="Proteomes" id="UP000249056"/>
    </source>
</evidence>
<organism evidence="5 6">
    <name type="scientific">Monilinia fructigena</name>
    <dbReference type="NCBI Taxonomy" id="38457"/>
    <lineage>
        <taxon>Eukaryota</taxon>
        <taxon>Fungi</taxon>
        <taxon>Dikarya</taxon>
        <taxon>Ascomycota</taxon>
        <taxon>Pezizomycotina</taxon>
        <taxon>Leotiomycetes</taxon>
        <taxon>Helotiales</taxon>
        <taxon>Sclerotiniaceae</taxon>
        <taxon>Monilinia</taxon>
    </lineage>
</organism>
<dbReference type="OrthoDB" id="2151789at2759"/>
<proteinExistence type="inferred from homology"/>
<dbReference type="SUPFAM" id="SSF56176">
    <property type="entry name" value="FAD-binding/transporter-associated domain-like"/>
    <property type="match status" value="1"/>
</dbReference>
<dbReference type="InterPro" id="IPR036318">
    <property type="entry name" value="FAD-bd_PCMH-like_sf"/>
</dbReference>
<dbReference type="EMBL" id="QKRW01000028">
    <property type="protein sequence ID" value="RAL61784.1"/>
    <property type="molecule type" value="Genomic_DNA"/>
</dbReference>